<reference evidence="5" key="1">
    <citation type="submission" date="2021-01" db="EMBL/GenBank/DDBJ databases">
        <authorList>
            <person name="Corre E."/>
            <person name="Pelletier E."/>
            <person name="Niang G."/>
            <person name="Scheremetjew M."/>
            <person name="Finn R."/>
            <person name="Kale V."/>
            <person name="Holt S."/>
            <person name="Cochrane G."/>
            <person name="Meng A."/>
            <person name="Brown T."/>
            <person name="Cohen L."/>
        </authorList>
    </citation>
    <scope>NUCLEOTIDE SEQUENCE</scope>
    <source>
        <strain evidence="5">B596</strain>
    </source>
</reference>
<dbReference type="InterPro" id="IPR003582">
    <property type="entry name" value="ShKT_dom"/>
</dbReference>
<dbReference type="Gene3D" id="2.60.40.780">
    <property type="entry name" value="von Hippel-Lindau disease tumour suppressor, beta domain"/>
    <property type="match status" value="1"/>
</dbReference>
<keyword evidence="2" id="KW-0732">Signal</keyword>
<dbReference type="PROSITE" id="PS50076">
    <property type="entry name" value="DNAJ_2"/>
    <property type="match status" value="1"/>
</dbReference>
<dbReference type="Gene3D" id="1.10.287.110">
    <property type="entry name" value="DnaJ domain"/>
    <property type="match status" value="1"/>
</dbReference>
<gene>
    <name evidence="5" type="ORF">PDEL0327_LOCUS309</name>
</gene>
<evidence type="ECO:0000259" key="4">
    <source>
        <dbReference type="PROSITE" id="PS51670"/>
    </source>
</evidence>
<dbReference type="AlphaFoldDB" id="A0A7S0T8E7"/>
<feature type="domain" description="ShKT" evidence="4">
    <location>
        <begin position="356"/>
        <end position="391"/>
    </location>
</feature>
<evidence type="ECO:0000256" key="2">
    <source>
        <dbReference type="SAM" id="SignalP"/>
    </source>
</evidence>
<evidence type="ECO:0000259" key="3">
    <source>
        <dbReference type="PROSITE" id="PS50076"/>
    </source>
</evidence>
<dbReference type="SMART" id="SM00254">
    <property type="entry name" value="ShKT"/>
    <property type="match status" value="1"/>
</dbReference>
<protein>
    <recommendedName>
        <fullName evidence="6">J domain-containing protein</fullName>
    </recommendedName>
</protein>
<dbReference type="PANTHER" id="PTHR44144">
    <property type="entry name" value="DNAJ HOMOLOG SUBFAMILY C MEMBER 9"/>
    <property type="match status" value="1"/>
</dbReference>
<organism evidence="5">
    <name type="scientific">Pseudo-nitzschia delicatissima</name>
    <dbReference type="NCBI Taxonomy" id="44447"/>
    <lineage>
        <taxon>Eukaryota</taxon>
        <taxon>Sar</taxon>
        <taxon>Stramenopiles</taxon>
        <taxon>Ochrophyta</taxon>
        <taxon>Bacillariophyta</taxon>
        <taxon>Bacillariophyceae</taxon>
        <taxon>Bacillariophycidae</taxon>
        <taxon>Bacillariales</taxon>
        <taxon>Bacillariaceae</taxon>
        <taxon>Pseudo-nitzschia</taxon>
    </lineage>
</organism>
<dbReference type="PROSITE" id="PS51670">
    <property type="entry name" value="SHKT"/>
    <property type="match status" value="1"/>
</dbReference>
<dbReference type="InterPro" id="IPR037140">
    <property type="entry name" value="VHL_beta_dom_sf"/>
</dbReference>
<evidence type="ECO:0000313" key="5">
    <source>
        <dbReference type="EMBL" id="CAD8728585.1"/>
    </source>
</evidence>
<dbReference type="GO" id="GO:0031072">
    <property type="term" value="F:heat shock protein binding"/>
    <property type="evidence" value="ECO:0007669"/>
    <property type="project" value="TreeGrafter"/>
</dbReference>
<dbReference type="Pfam" id="PF00226">
    <property type="entry name" value="DnaJ"/>
    <property type="match status" value="1"/>
</dbReference>
<accession>A0A7S0T8E7</accession>
<evidence type="ECO:0008006" key="6">
    <source>
        <dbReference type="Google" id="ProtNLM"/>
    </source>
</evidence>
<evidence type="ECO:0000256" key="1">
    <source>
        <dbReference type="SAM" id="MobiDB-lite"/>
    </source>
</evidence>
<dbReference type="InterPro" id="IPR036869">
    <property type="entry name" value="J_dom_sf"/>
</dbReference>
<dbReference type="GO" id="GO:0005634">
    <property type="term" value="C:nucleus"/>
    <property type="evidence" value="ECO:0007669"/>
    <property type="project" value="TreeGrafter"/>
</dbReference>
<dbReference type="PANTHER" id="PTHR44144:SF1">
    <property type="entry name" value="DNAJ HOMOLOG SUBFAMILY C MEMBER 9"/>
    <property type="match status" value="1"/>
</dbReference>
<dbReference type="SUPFAM" id="SSF46565">
    <property type="entry name" value="Chaperone J-domain"/>
    <property type="match status" value="1"/>
</dbReference>
<dbReference type="InterPro" id="IPR001623">
    <property type="entry name" value="DnaJ_domain"/>
</dbReference>
<dbReference type="InterPro" id="IPR052594">
    <property type="entry name" value="J_domain-containing_protein"/>
</dbReference>
<name>A0A7S0T8E7_9STRA</name>
<feature type="chain" id="PRO_5031170137" description="J domain-containing protein" evidence="2">
    <location>
        <begin position="23"/>
        <end position="425"/>
    </location>
</feature>
<dbReference type="PROSITE" id="PS00636">
    <property type="entry name" value="DNAJ_1"/>
    <property type="match status" value="1"/>
</dbReference>
<dbReference type="SUPFAM" id="SSF49468">
    <property type="entry name" value="VHL"/>
    <property type="match status" value="1"/>
</dbReference>
<feature type="compositionally biased region" description="Basic and acidic residues" evidence="1">
    <location>
        <begin position="392"/>
        <end position="402"/>
    </location>
</feature>
<dbReference type="CDD" id="cd06257">
    <property type="entry name" value="DnaJ"/>
    <property type="match status" value="1"/>
</dbReference>
<dbReference type="EMBL" id="HBFG01000421">
    <property type="protein sequence ID" value="CAD8728585.1"/>
    <property type="molecule type" value="Transcribed_RNA"/>
</dbReference>
<dbReference type="InterPro" id="IPR036208">
    <property type="entry name" value="VHL_sf"/>
</dbReference>
<dbReference type="PRINTS" id="PR00625">
    <property type="entry name" value="JDOMAIN"/>
</dbReference>
<feature type="region of interest" description="Disordered" evidence="1">
    <location>
        <begin position="392"/>
        <end position="425"/>
    </location>
</feature>
<feature type="signal peptide" evidence="2">
    <location>
        <begin position="1"/>
        <end position="22"/>
    </location>
</feature>
<dbReference type="SMART" id="SM00271">
    <property type="entry name" value="DnaJ"/>
    <property type="match status" value="1"/>
</dbReference>
<dbReference type="GO" id="GO:0005737">
    <property type="term" value="C:cytoplasm"/>
    <property type="evidence" value="ECO:0007669"/>
    <property type="project" value="TreeGrafter"/>
</dbReference>
<proteinExistence type="predicted"/>
<feature type="domain" description="J" evidence="3">
    <location>
        <begin position="26"/>
        <end position="93"/>
    </location>
</feature>
<dbReference type="InterPro" id="IPR018253">
    <property type="entry name" value="DnaJ_domain_CS"/>
</dbReference>
<feature type="compositionally biased region" description="Basic and acidic residues" evidence="1">
    <location>
        <begin position="413"/>
        <end position="425"/>
    </location>
</feature>
<sequence>MSSVIRCSLCIFLFLLVVLVAAEETDLHKILGVDRSATTQQIKKAYRKKALDTHPDKNKDVPAEEAAAAFQKVVHAFEILSDESSRKRYDRTGRSDDSGGGHRQGGGGFHWQFRWTTNQRQRQQPKLKDLFQVKKAQSRILHIVSLDQLEVIITDGIVLERNLMICFYTPPLETHVMDEMVYPWPFAAMSSQGIWWEDLLQTTVVRYHRSNELTEFFGVPKGGVLDKPLFLFGKRGQKFRDPATWERRLSTDSREVFDAWVWESLEVPIIFVNKHDHPVEMYWVHERRANLRGIIQPGETLEQRTKLSHEWWVRDIRTDTGFDSPGRYKMTDQTCLYSVKILDDTRFQYTIPKRECFDLSGHCPHWNRRRTECDKNPSFMNQYCALTCGQCKKESHSDDPAKYDAIPTDGNNQDEKTSSSVKDEL</sequence>
<dbReference type="Pfam" id="PF01549">
    <property type="entry name" value="ShK"/>
    <property type="match status" value="1"/>
</dbReference>